<accession>A0A3B0U784</accession>
<evidence type="ECO:0000313" key="1">
    <source>
        <dbReference type="EMBL" id="VAW20349.1"/>
    </source>
</evidence>
<proteinExistence type="predicted"/>
<name>A0A3B0U784_9ZZZZ</name>
<dbReference type="EMBL" id="UOEP01000118">
    <property type="protein sequence ID" value="VAW20349.1"/>
    <property type="molecule type" value="Genomic_DNA"/>
</dbReference>
<gene>
    <name evidence="1" type="ORF">MNBD_BACTEROID01-813</name>
</gene>
<protein>
    <submittedName>
        <fullName evidence="1">Uncharacterized protein</fullName>
    </submittedName>
</protein>
<organism evidence="1">
    <name type="scientific">hydrothermal vent metagenome</name>
    <dbReference type="NCBI Taxonomy" id="652676"/>
    <lineage>
        <taxon>unclassified sequences</taxon>
        <taxon>metagenomes</taxon>
        <taxon>ecological metagenomes</taxon>
    </lineage>
</organism>
<sequence length="122" mass="13667">MEKHCLPCQSGLTAILLIIKSPSKTRLKSPLIKLKNTCMEGGDKPRGIERICESQPGLFPGATFYIRFQPEPPGSYRQGGSGNRPSATKQKLYRVDYLGKHTQIGLKYIHLIIRIFNNIAEP</sequence>
<dbReference type="AlphaFoldDB" id="A0A3B0U784"/>
<reference evidence="1" key="1">
    <citation type="submission" date="2018-06" db="EMBL/GenBank/DDBJ databases">
        <authorList>
            <person name="Zhirakovskaya E."/>
        </authorList>
    </citation>
    <scope>NUCLEOTIDE SEQUENCE</scope>
</reference>